<keyword evidence="2" id="KW-0067">ATP-binding</keyword>
<gene>
    <name evidence="6" type="ORF">PACLA_8A067044</name>
</gene>
<dbReference type="InterPro" id="IPR027417">
    <property type="entry name" value="P-loop_NTPase"/>
</dbReference>
<evidence type="ECO:0000256" key="4">
    <source>
        <dbReference type="ARBA" id="ARBA00023175"/>
    </source>
</evidence>
<dbReference type="PRINTS" id="PR00193">
    <property type="entry name" value="MYOSINHEAVY"/>
</dbReference>
<dbReference type="EMBL" id="CACRXK020004911">
    <property type="protein sequence ID" value="CAB4004448.1"/>
    <property type="molecule type" value="Genomic_DNA"/>
</dbReference>
<dbReference type="InterPro" id="IPR051724">
    <property type="entry name" value="Actin_motor_Myosin"/>
</dbReference>
<dbReference type="GO" id="GO:0016459">
    <property type="term" value="C:myosin complex"/>
    <property type="evidence" value="ECO:0007669"/>
    <property type="project" value="UniProtKB-KW"/>
</dbReference>
<feature type="non-terminal residue" evidence="6">
    <location>
        <position position="158"/>
    </location>
</feature>
<sequence length="158" mass="17681">MDVVDIGSAVWVDVNMGYLLPGTVVSVLGSHVKVRLDDNREVYTVHSHLVRPLINSGPNGYEDMIKMDDLHEGSILFNMKKRYRNGLIYTYIGQILMSVNPYKMFDIYGLDKVKEYEGKPIGELPPHIFAIGNAAYYQMLKDGINQVVVISGESGAEV</sequence>
<dbReference type="AlphaFoldDB" id="A0A7D9E8M2"/>
<name>A0A7D9E8M2_PARCT</name>
<evidence type="ECO:0000256" key="3">
    <source>
        <dbReference type="ARBA" id="ARBA00023123"/>
    </source>
</evidence>
<dbReference type="GO" id="GO:0005524">
    <property type="term" value="F:ATP binding"/>
    <property type="evidence" value="ECO:0007669"/>
    <property type="project" value="UniProtKB-KW"/>
</dbReference>
<keyword evidence="3 5" id="KW-0518">Myosin</keyword>
<dbReference type="SUPFAM" id="SSF52540">
    <property type="entry name" value="P-loop containing nucleoside triphosphate hydrolases"/>
    <property type="match status" value="1"/>
</dbReference>
<dbReference type="Gene3D" id="3.40.850.10">
    <property type="entry name" value="Kinesin motor domain"/>
    <property type="match status" value="1"/>
</dbReference>
<dbReference type="PANTHER" id="PTHR46049">
    <property type="entry name" value="AGAP003327-PA"/>
    <property type="match status" value="1"/>
</dbReference>
<dbReference type="GO" id="GO:0003774">
    <property type="term" value="F:cytoskeletal motor activity"/>
    <property type="evidence" value="ECO:0007669"/>
    <property type="project" value="InterPro"/>
</dbReference>
<comment type="similarity">
    <text evidence="5">Belongs to the TRAFAC class myosin-kinesin ATPase superfamily. Myosin family.</text>
</comment>
<keyword evidence="4" id="KW-0505">Motor protein</keyword>
<evidence type="ECO:0000313" key="7">
    <source>
        <dbReference type="Proteomes" id="UP001152795"/>
    </source>
</evidence>
<evidence type="ECO:0000256" key="5">
    <source>
        <dbReference type="PROSITE-ProRule" id="PRU00782"/>
    </source>
</evidence>
<dbReference type="PANTHER" id="PTHR46049:SF3">
    <property type="entry name" value="MYOSIN VIIA"/>
    <property type="match status" value="1"/>
</dbReference>
<keyword evidence="7" id="KW-1185">Reference proteome</keyword>
<comment type="caution">
    <text evidence="5">Lacks conserved residue(s) required for the propagation of feature annotation.</text>
</comment>
<keyword evidence="5" id="KW-0009">Actin-binding</keyword>
<dbReference type="InterPro" id="IPR036961">
    <property type="entry name" value="Kinesin_motor_dom_sf"/>
</dbReference>
<organism evidence="6 7">
    <name type="scientific">Paramuricea clavata</name>
    <name type="common">Red gorgonian</name>
    <name type="synonym">Violescent sea-whip</name>
    <dbReference type="NCBI Taxonomy" id="317549"/>
    <lineage>
        <taxon>Eukaryota</taxon>
        <taxon>Metazoa</taxon>
        <taxon>Cnidaria</taxon>
        <taxon>Anthozoa</taxon>
        <taxon>Octocorallia</taxon>
        <taxon>Malacalcyonacea</taxon>
        <taxon>Plexauridae</taxon>
        <taxon>Paramuricea</taxon>
    </lineage>
</organism>
<dbReference type="OrthoDB" id="5987467at2759"/>
<keyword evidence="1" id="KW-0547">Nucleotide-binding</keyword>
<dbReference type="Pfam" id="PF00063">
    <property type="entry name" value="Myosin_head"/>
    <property type="match status" value="1"/>
</dbReference>
<dbReference type="Proteomes" id="UP001152795">
    <property type="component" value="Unassembled WGS sequence"/>
</dbReference>
<dbReference type="PROSITE" id="PS51456">
    <property type="entry name" value="MYOSIN_MOTOR"/>
    <property type="match status" value="1"/>
</dbReference>
<reference evidence="6" key="1">
    <citation type="submission" date="2020-04" db="EMBL/GenBank/DDBJ databases">
        <authorList>
            <person name="Alioto T."/>
            <person name="Alioto T."/>
            <person name="Gomez Garrido J."/>
        </authorList>
    </citation>
    <scope>NUCLEOTIDE SEQUENCE</scope>
    <source>
        <strain evidence="6">A484AB</strain>
    </source>
</reference>
<evidence type="ECO:0000256" key="1">
    <source>
        <dbReference type="ARBA" id="ARBA00022741"/>
    </source>
</evidence>
<accession>A0A7D9E8M2</accession>
<protein>
    <submittedName>
        <fullName evidence="6">Unconventional myosin-XV-like</fullName>
    </submittedName>
</protein>
<comment type="caution">
    <text evidence="6">The sequence shown here is derived from an EMBL/GenBank/DDBJ whole genome shotgun (WGS) entry which is preliminary data.</text>
</comment>
<dbReference type="InterPro" id="IPR001609">
    <property type="entry name" value="Myosin_head_motor_dom-like"/>
</dbReference>
<proteinExistence type="inferred from homology"/>
<evidence type="ECO:0000256" key="2">
    <source>
        <dbReference type="ARBA" id="ARBA00022840"/>
    </source>
</evidence>
<dbReference type="GO" id="GO:0003779">
    <property type="term" value="F:actin binding"/>
    <property type="evidence" value="ECO:0007669"/>
    <property type="project" value="UniProtKB-KW"/>
</dbReference>
<evidence type="ECO:0000313" key="6">
    <source>
        <dbReference type="EMBL" id="CAB4004448.1"/>
    </source>
</evidence>